<evidence type="ECO:0000259" key="10">
    <source>
        <dbReference type="Pfam" id="PF02852"/>
    </source>
</evidence>
<comment type="cofactor">
    <cofactor evidence="1">
        <name>FAD</name>
        <dbReference type="ChEBI" id="CHEBI:57692"/>
    </cofactor>
</comment>
<evidence type="ECO:0000256" key="5">
    <source>
        <dbReference type="ARBA" id="ARBA00022857"/>
    </source>
</evidence>
<evidence type="ECO:0000256" key="7">
    <source>
        <dbReference type="ARBA" id="ARBA00023157"/>
    </source>
</evidence>
<dbReference type="SUPFAM" id="SSF55424">
    <property type="entry name" value="FAD/NAD-linked reductases, dimerisation (C-terminal) domain"/>
    <property type="match status" value="1"/>
</dbReference>
<evidence type="ECO:0000256" key="2">
    <source>
        <dbReference type="ARBA" id="ARBA00007532"/>
    </source>
</evidence>
<dbReference type="Proteomes" id="UP000604730">
    <property type="component" value="Unassembled WGS sequence"/>
</dbReference>
<feature type="domain" description="Pyridine nucleotide-disulphide oxidoreductase dimerisation" evidence="10">
    <location>
        <begin position="342"/>
        <end position="448"/>
    </location>
</feature>
<evidence type="ECO:0000256" key="8">
    <source>
        <dbReference type="ARBA" id="ARBA00023284"/>
    </source>
</evidence>
<dbReference type="Gene3D" id="3.30.390.30">
    <property type="match status" value="1"/>
</dbReference>
<dbReference type="PIRSF" id="PIRSF000350">
    <property type="entry name" value="Mercury_reductase_MerA"/>
    <property type="match status" value="1"/>
</dbReference>
<evidence type="ECO:0000256" key="9">
    <source>
        <dbReference type="RuleBase" id="RU003691"/>
    </source>
</evidence>
<dbReference type="Pfam" id="PF02852">
    <property type="entry name" value="Pyr_redox_dim"/>
    <property type="match status" value="1"/>
</dbReference>
<dbReference type="RefSeq" id="WP_208428063.1">
    <property type="nucleotide sequence ID" value="NZ_JAEPRJ010000001.1"/>
</dbReference>
<evidence type="ECO:0000256" key="3">
    <source>
        <dbReference type="ARBA" id="ARBA00022630"/>
    </source>
</evidence>
<accession>A0ABS1IX75</accession>
<gene>
    <name evidence="12" type="ORF">JJN12_01670</name>
</gene>
<dbReference type="PRINTS" id="PR00368">
    <property type="entry name" value="FADPNR"/>
</dbReference>
<evidence type="ECO:0000256" key="1">
    <source>
        <dbReference type="ARBA" id="ARBA00001974"/>
    </source>
</evidence>
<dbReference type="PANTHER" id="PTHR43014:SF4">
    <property type="entry name" value="PYRIDINE NUCLEOTIDE-DISULFIDE OXIDOREDUCTASE RCLA-RELATED"/>
    <property type="match status" value="1"/>
</dbReference>
<evidence type="ECO:0000313" key="12">
    <source>
        <dbReference type="EMBL" id="MBK5896496.1"/>
    </source>
</evidence>
<feature type="domain" description="FAD/NAD(P)-binding" evidence="11">
    <location>
        <begin position="7"/>
        <end position="313"/>
    </location>
</feature>
<dbReference type="InterPro" id="IPR036188">
    <property type="entry name" value="FAD/NAD-bd_sf"/>
</dbReference>
<reference evidence="12 13" key="1">
    <citation type="submission" date="2021-01" db="EMBL/GenBank/DDBJ databases">
        <title>Isolation and description of Catonella massiliensis sp. nov., a novel Catonella species, isolated from a stable periodontitis subject.</title>
        <authorList>
            <person name="Antezack A."/>
            <person name="Boxberger M."/>
            <person name="La Scola B."/>
            <person name="Monnet-Corti V."/>
        </authorList>
    </citation>
    <scope>NUCLEOTIDE SEQUENCE [LARGE SCALE GENOMIC DNA]</scope>
    <source>
        <strain evidence="12 13">Marseille-Q4567</strain>
    </source>
</reference>
<dbReference type="InterPro" id="IPR016156">
    <property type="entry name" value="FAD/NAD-linked_Rdtase_dimer_sf"/>
</dbReference>
<evidence type="ECO:0000256" key="6">
    <source>
        <dbReference type="ARBA" id="ARBA00023002"/>
    </source>
</evidence>
<dbReference type="InterPro" id="IPR012999">
    <property type="entry name" value="Pyr_OxRdtase_I_AS"/>
</dbReference>
<organism evidence="12 13">
    <name type="scientific">Catonella massiliensis</name>
    <dbReference type="NCBI Taxonomy" id="2799636"/>
    <lineage>
        <taxon>Bacteria</taxon>
        <taxon>Bacillati</taxon>
        <taxon>Bacillota</taxon>
        <taxon>Clostridia</taxon>
        <taxon>Lachnospirales</taxon>
        <taxon>Lachnospiraceae</taxon>
        <taxon>Catonella</taxon>
    </lineage>
</organism>
<comment type="similarity">
    <text evidence="2 9">Belongs to the class-I pyridine nucleotide-disulfide oxidoreductase family.</text>
</comment>
<dbReference type="Gene3D" id="3.50.50.60">
    <property type="entry name" value="FAD/NAD(P)-binding domain"/>
    <property type="match status" value="2"/>
</dbReference>
<protein>
    <submittedName>
        <fullName evidence="12">FAD-dependent oxidoreductase</fullName>
    </submittedName>
</protein>
<dbReference type="EMBL" id="JAEPRJ010000001">
    <property type="protein sequence ID" value="MBK5896496.1"/>
    <property type="molecule type" value="Genomic_DNA"/>
</dbReference>
<keyword evidence="13" id="KW-1185">Reference proteome</keyword>
<dbReference type="PRINTS" id="PR00411">
    <property type="entry name" value="PNDRDTASEI"/>
</dbReference>
<proteinExistence type="inferred from homology"/>
<dbReference type="InterPro" id="IPR001100">
    <property type="entry name" value="Pyr_nuc-diS_OxRdtase"/>
</dbReference>
<comment type="caution">
    <text evidence="12">The sequence shown here is derived from an EMBL/GenBank/DDBJ whole genome shotgun (WGS) entry which is preliminary data.</text>
</comment>
<evidence type="ECO:0000259" key="11">
    <source>
        <dbReference type="Pfam" id="PF07992"/>
    </source>
</evidence>
<evidence type="ECO:0000256" key="4">
    <source>
        <dbReference type="ARBA" id="ARBA00022827"/>
    </source>
</evidence>
<dbReference type="InterPro" id="IPR004099">
    <property type="entry name" value="Pyr_nucl-diS_OxRdtase_dimer"/>
</dbReference>
<keyword evidence="5" id="KW-0521">NADP</keyword>
<dbReference type="PANTHER" id="PTHR43014">
    <property type="entry name" value="MERCURIC REDUCTASE"/>
    <property type="match status" value="1"/>
</dbReference>
<name>A0ABS1IX75_9FIRM</name>
<keyword evidence="4 9" id="KW-0274">FAD</keyword>
<keyword evidence="7" id="KW-1015">Disulfide bond</keyword>
<dbReference type="InterPro" id="IPR023753">
    <property type="entry name" value="FAD/NAD-binding_dom"/>
</dbReference>
<dbReference type="Pfam" id="PF07992">
    <property type="entry name" value="Pyr_redox_2"/>
    <property type="match status" value="1"/>
</dbReference>
<dbReference type="SUPFAM" id="SSF51905">
    <property type="entry name" value="FAD/NAD(P)-binding domain"/>
    <property type="match status" value="1"/>
</dbReference>
<evidence type="ECO:0000313" key="13">
    <source>
        <dbReference type="Proteomes" id="UP000604730"/>
    </source>
</evidence>
<keyword evidence="8 9" id="KW-0676">Redox-active center</keyword>
<sequence length="453" mass="49293">METVKNLIIGFGKAGKTLAGFLGSKGESVILVEKDKRMYGGTCINVGCIPSKFLSNKATLRKVSSLDNETYYKHAVEAKKDLIAKLNKANYDKVAGVPNVKVIDGTASFVSANTVEVKSAEGNLEIQAERIFINTGLVPVVPKIEGLNLSERIHTSETIMDLEVFPESLAIIGSGYIGLEFTSTYSLFGSKVTVFGDNPKFLPRDDEDIAGLIMDELKAQGAAFLLGTKVVRFEEASDGVNVYFENGQGKEEVKKFSAVLVATGRRPDTQELSLDKAGVKVGERGEIPVNDRLETNVPNIYALGDVHGGLQFTYLSLDDFRIIKSVLFNDGKYNLKERKHIPFNVFVVPSLAKVGMNEMEAKAAGASYKLAKLPVMAIPKAKILGNQTGLFKVLIDEKTGKILGANLFGVEAHEVINLFTLAMNEGISYESLRDQIYTHPTIAESLNDLLNIG</sequence>
<keyword evidence="3 9" id="KW-0285">Flavoprotein</keyword>
<dbReference type="PROSITE" id="PS00076">
    <property type="entry name" value="PYRIDINE_REDOX_1"/>
    <property type="match status" value="1"/>
</dbReference>
<keyword evidence="6 9" id="KW-0560">Oxidoreductase</keyword>